<reference evidence="1" key="1">
    <citation type="submission" date="2018-05" db="EMBL/GenBank/DDBJ databases">
        <authorList>
            <person name="Lanie J.A."/>
            <person name="Ng W.-L."/>
            <person name="Kazmierczak K.M."/>
            <person name="Andrzejewski T.M."/>
            <person name="Davidsen T.M."/>
            <person name="Wayne K.J."/>
            <person name="Tettelin H."/>
            <person name="Glass J.I."/>
            <person name="Rusch D."/>
            <person name="Podicherti R."/>
            <person name="Tsui H.-C.T."/>
            <person name="Winkler M.E."/>
        </authorList>
    </citation>
    <scope>NUCLEOTIDE SEQUENCE</scope>
</reference>
<feature type="non-terminal residue" evidence="1">
    <location>
        <position position="233"/>
    </location>
</feature>
<name>A0A382HKT2_9ZZZZ</name>
<dbReference type="GO" id="GO:1990351">
    <property type="term" value="C:transporter complex"/>
    <property type="evidence" value="ECO:0007669"/>
    <property type="project" value="TreeGrafter"/>
</dbReference>
<dbReference type="GO" id="GO:0009279">
    <property type="term" value="C:cell outer membrane"/>
    <property type="evidence" value="ECO:0007669"/>
    <property type="project" value="TreeGrafter"/>
</dbReference>
<gene>
    <name evidence="1" type="ORF">METZ01_LOCUS240770</name>
</gene>
<dbReference type="AlphaFoldDB" id="A0A382HKT2"/>
<evidence type="ECO:0000313" key="1">
    <source>
        <dbReference type="EMBL" id="SVB87916.1"/>
    </source>
</evidence>
<protein>
    <recommendedName>
        <fullName evidence="2">Organic solvent tolerance-like N-terminal domain-containing protein</fullName>
    </recommendedName>
</protein>
<sequence>MTFLSCFVSQGFHRVGVISKTFLRTSLLLCLGNILLCAQEVAPTANLTADDPIVFEGATNQFIASGNARLKNGPMLLLADRIELDRNASIATAKGNVILTMQNFRALADSITLHLDSGDMTAVNFRMGIDPIVTEGSKAEQVDGIFQSKDVNLYVREKRPWEPNLRLRELEIDSNESTFTGRGISFRVGDFTIGKLPWLKIKNRESIFDLRLSVGEEDRLGWYLEVGSLYSIS</sequence>
<organism evidence="1">
    <name type="scientific">marine metagenome</name>
    <dbReference type="NCBI Taxonomy" id="408172"/>
    <lineage>
        <taxon>unclassified sequences</taxon>
        <taxon>metagenomes</taxon>
        <taxon>ecological metagenomes</taxon>
    </lineage>
</organism>
<dbReference type="EMBL" id="UINC01061878">
    <property type="protein sequence ID" value="SVB87916.1"/>
    <property type="molecule type" value="Genomic_DNA"/>
</dbReference>
<dbReference type="PANTHER" id="PTHR30189">
    <property type="entry name" value="LPS-ASSEMBLY PROTEIN"/>
    <property type="match status" value="1"/>
</dbReference>
<dbReference type="InterPro" id="IPR050218">
    <property type="entry name" value="LptD"/>
</dbReference>
<evidence type="ECO:0008006" key="2">
    <source>
        <dbReference type="Google" id="ProtNLM"/>
    </source>
</evidence>
<dbReference type="Gene3D" id="2.60.450.10">
    <property type="entry name" value="Lipopolysaccharide (LPS) transport protein A like domain"/>
    <property type="match status" value="1"/>
</dbReference>
<dbReference type="PANTHER" id="PTHR30189:SF1">
    <property type="entry name" value="LPS-ASSEMBLY PROTEIN LPTD"/>
    <property type="match status" value="1"/>
</dbReference>
<proteinExistence type="predicted"/>
<accession>A0A382HKT2</accession>